<dbReference type="InterPro" id="IPR036867">
    <property type="entry name" value="R3H_dom_sf"/>
</dbReference>
<dbReference type="InterPro" id="IPR013087">
    <property type="entry name" value="Znf_C2H2_type"/>
</dbReference>
<feature type="compositionally biased region" description="Low complexity" evidence="2">
    <location>
        <begin position="232"/>
        <end position="244"/>
    </location>
</feature>
<dbReference type="PROSITE" id="PS00028">
    <property type="entry name" value="ZINC_FINGER_C2H2_1"/>
    <property type="match status" value="1"/>
</dbReference>
<feature type="compositionally biased region" description="Polar residues" evidence="2">
    <location>
        <begin position="76"/>
        <end position="87"/>
    </location>
</feature>
<feature type="compositionally biased region" description="Polar residues" evidence="2">
    <location>
        <begin position="127"/>
        <end position="147"/>
    </location>
</feature>
<dbReference type="AlphaFoldDB" id="A0A9P8A755"/>
<feature type="compositionally biased region" description="Low complexity" evidence="2">
    <location>
        <begin position="165"/>
        <end position="184"/>
    </location>
</feature>
<feature type="non-terminal residue" evidence="4">
    <location>
        <position position="1"/>
    </location>
</feature>
<evidence type="ECO:0000256" key="2">
    <source>
        <dbReference type="SAM" id="MobiDB-lite"/>
    </source>
</evidence>
<dbReference type="InterPro" id="IPR039327">
    <property type="entry name" value="CON7-like"/>
</dbReference>
<accession>A0A9P8A755</accession>
<keyword evidence="1" id="KW-0862">Zinc</keyword>
<keyword evidence="1" id="KW-0863">Zinc-finger</keyword>
<keyword evidence="1" id="KW-0479">Metal-binding</keyword>
<evidence type="ECO:0000313" key="4">
    <source>
        <dbReference type="EMBL" id="KAG9325993.1"/>
    </source>
</evidence>
<dbReference type="GO" id="GO:0008270">
    <property type="term" value="F:zinc ion binding"/>
    <property type="evidence" value="ECO:0007669"/>
    <property type="project" value="UniProtKB-KW"/>
</dbReference>
<feature type="domain" description="C2H2-type" evidence="3">
    <location>
        <begin position="511"/>
        <end position="542"/>
    </location>
</feature>
<feature type="region of interest" description="Disordered" evidence="2">
    <location>
        <begin position="229"/>
        <end position="259"/>
    </location>
</feature>
<dbReference type="Proteomes" id="UP000717515">
    <property type="component" value="Unassembled WGS sequence"/>
</dbReference>
<proteinExistence type="predicted"/>
<organism evidence="4 5">
    <name type="scientific">Mortierella alpina</name>
    <name type="common">Oleaginous fungus</name>
    <name type="synonym">Mortierella renispora</name>
    <dbReference type="NCBI Taxonomy" id="64518"/>
    <lineage>
        <taxon>Eukaryota</taxon>
        <taxon>Fungi</taxon>
        <taxon>Fungi incertae sedis</taxon>
        <taxon>Mucoromycota</taxon>
        <taxon>Mortierellomycotina</taxon>
        <taxon>Mortierellomycetes</taxon>
        <taxon>Mortierellales</taxon>
        <taxon>Mortierellaceae</taxon>
        <taxon>Mortierella</taxon>
    </lineage>
</organism>
<name>A0A9P8A755_MORAP</name>
<protein>
    <recommendedName>
        <fullName evidence="3">C2H2-type domain-containing protein</fullName>
    </recommendedName>
</protein>
<feature type="compositionally biased region" description="Low complexity" evidence="2">
    <location>
        <begin position="645"/>
        <end position="660"/>
    </location>
</feature>
<dbReference type="PANTHER" id="PTHR36167">
    <property type="entry name" value="C2H2 FINGER DOMAIN TRANSCRIPTION FACTOR (EUROFUNG)-RELATED"/>
    <property type="match status" value="1"/>
</dbReference>
<feature type="region of interest" description="Disordered" evidence="2">
    <location>
        <begin position="606"/>
        <end position="664"/>
    </location>
</feature>
<evidence type="ECO:0000259" key="3">
    <source>
        <dbReference type="PROSITE" id="PS50157"/>
    </source>
</evidence>
<sequence>SYPMLSICSPLQIEPTSSFPFHAEMRSSVSSTHSQHEQDLPPSTPPTSGSTASSVEWTSSSSSSITAFAADGGTLKSESVHSQQASPHHNPDSRLEAMVPSQTQPPYQSMQQAPYYPASDYSIKPHSPQSTQYMPQGSYSGNQNPYATLSRSSIHERRQSLLVGQHQQQQQQQQQKHQQQQQHQSGHMPQSPDLQSRAEYPVPVVDSTSLTEDITTAVSSIDISHASTAAWDPSQPQAQDAQSQHANSIDGSSAPLHLPPLSEALHRSTQCSPLAQSQQIMTSMDSNNNSNSMLTTASPVGYYTQIPLGDVPPQRVNGVYSVQDQFVGSDPSKMPSSRLIRHGSPVHAMMSPNSNVNVQGYGRRVTYPFVPSIDTSSGLMMTSLTSPENSGSSPLMANPFAHGGMVGVNSVPVQGMVRSSPLVGYMDAMTLQQQPHSHPSQGPYPHSLHQSLPPHHSTPQQQAGSAWLPKGAMTGVDDGQNGGKVYSFVPLSGVNTKKRPRRRFDEIERLYVCNWADCEKSYGTLNHLNAHVNMQKHGPKRHPSEFKELRKAWRKHKKAEEEAAKQAAAFHQQQTQGPTSRAYFLYNILSSPHTFSTSIREVFYPDHVPSQAPNQPKRIKDMPNLSEPSASCAEKDNTATSAPHSPMGPEASSASSPEPGDLADSLAAHCRGSLQIAQGGDCPCDESESQQEMSPSLTADSLDEFLISALKSRQERLFLLKLDREFCNFIENPSQAVLEFPWLNSYYRMMIHRSAIYFQLARKVDPLLKRITLSRTENSAM</sequence>
<dbReference type="PANTHER" id="PTHR36167:SF3">
    <property type="entry name" value="C2H2 FINGER DOMAIN TRANSCRIPTION FACTOR (EUROFUNG)-RELATED"/>
    <property type="match status" value="1"/>
</dbReference>
<feature type="compositionally biased region" description="Low complexity" evidence="2">
    <location>
        <begin position="432"/>
        <end position="462"/>
    </location>
</feature>
<comment type="caution">
    <text evidence="4">The sequence shown here is derived from an EMBL/GenBank/DDBJ whole genome shotgun (WGS) entry which is preliminary data.</text>
</comment>
<dbReference type="SUPFAM" id="SSF82708">
    <property type="entry name" value="R3H domain"/>
    <property type="match status" value="1"/>
</dbReference>
<evidence type="ECO:0000256" key="1">
    <source>
        <dbReference type="PROSITE-ProRule" id="PRU00042"/>
    </source>
</evidence>
<feature type="region of interest" description="Disordered" evidence="2">
    <location>
        <begin position="432"/>
        <end position="475"/>
    </location>
</feature>
<dbReference type="CDD" id="cd02642">
    <property type="entry name" value="R3H_encore_like"/>
    <property type="match status" value="1"/>
</dbReference>
<dbReference type="EMBL" id="JAIFTL010000028">
    <property type="protein sequence ID" value="KAG9325993.1"/>
    <property type="molecule type" value="Genomic_DNA"/>
</dbReference>
<feature type="region of interest" description="Disordered" evidence="2">
    <location>
        <begin position="15"/>
        <end position="147"/>
    </location>
</feature>
<feature type="compositionally biased region" description="Polar residues" evidence="2">
    <location>
        <begin position="185"/>
        <end position="194"/>
    </location>
</feature>
<gene>
    <name evidence="4" type="ORF">KVV02_008425</name>
</gene>
<dbReference type="PROSITE" id="PS50157">
    <property type="entry name" value="ZINC_FINGER_C2H2_2"/>
    <property type="match status" value="1"/>
</dbReference>
<dbReference type="GO" id="GO:0006355">
    <property type="term" value="P:regulation of DNA-templated transcription"/>
    <property type="evidence" value="ECO:0007669"/>
    <property type="project" value="InterPro"/>
</dbReference>
<reference evidence="4" key="1">
    <citation type="submission" date="2021-07" db="EMBL/GenBank/DDBJ databases">
        <title>Draft genome of Mortierella alpina, strain LL118, isolated from an aspen leaf litter sample.</title>
        <authorList>
            <person name="Yang S."/>
            <person name="Vinatzer B.A."/>
        </authorList>
    </citation>
    <scope>NUCLEOTIDE SEQUENCE</scope>
    <source>
        <strain evidence="4">LL118</strain>
    </source>
</reference>
<dbReference type="Gene3D" id="3.30.1370.50">
    <property type="entry name" value="R3H-like domain"/>
    <property type="match status" value="1"/>
</dbReference>
<evidence type="ECO:0000313" key="5">
    <source>
        <dbReference type="Proteomes" id="UP000717515"/>
    </source>
</evidence>
<feature type="compositionally biased region" description="Low complexity" evidence="2">
    <location>
        <begin position="46"/>
        <end position="70"/>
    </location>
</feature>
<dbReference type="GO" id="GO:0003676">
    <property type="term" value="F:nucleic acid binding"/>
    <property type="evidence" value="ECO:0007669"/>
    <property type="project" value="InterPro"/>
</dbReference>
<feature type="region of interest" description="Disordered" evidence="2">
    <location>
        <begin position="161"/>
        <end position="197"/>
    </location>
</feature>
<feature type="compositionally biased region" description="Polar residues" evidence="2">
    <location>
        <begin position="100"/>
        <end position="112"/>
    </location>
</feature>